<proteinExistence type="predicted"/>
<evidence type="ECO:0000313" key="1">
    <source>
        <dbReference type="EMBL" id="KAK3065498.1"/>
    </source>
</evidence>
<comment type="caution">
    <text evidence="1">The sequence shown here is derived from an EMBL/GenBank/DDBJ whole genome shotgun (WGS) entry which is preliminary data.</text>
</comment>
<accession>A0ACC3DDN6</accession>
<sequence length="311" mass="35432">MQQGRDREGEAPPPYASSSAIRPESPSMTLFARSREALDMITNTLDAELASFGPPDKEDFDRLRRFLLGCLIKDYNVPNVSADLAWEDQLHYLRLSQHIGYLHRCMENVSTDAEEREGLAQCFSQSIHNPARVLGIPSDIVVRMIHRSRLGKGCCEALLHNGGFDMLARKVLIDQEIVVSALVLATNANDRKRIATKLRHAIEGFKKQYFAALPAREYLYILNKQGMSYHTEQLKGTKLRRGILWVAAEHGAGQTLNWYWQRALAVIRLKGSGKNMKVKRLSTRQGRWLSATFNPPLWKEATCAQWWMSHR</sequence>
<reference evidence="1" key="1">
    <citation type="submission" date="2024-09" db="EMBL/GenBank/DDBJ databases">
        <title>Black Yeasts Isolated from many extreme environments.</title>
        <authorList>
            <person name="Coleine C."/>
            <person name="Stajich J.E."/>
            <person name="Selbmann L."/>
        </authorList>
    </citation>
    <scope>NUCLEOTIDE SEQUENCE</scope>
    <source>
        <strain evidence="1">CCFEE 5737</strain>
    </source>
</reference>
<keyword evidence="2" id="KW-1185">Reference proteome</keyword>
<protein>
    <submittedName>
        <fullName evidence="1">Uncharacterized protein</fullName>
    </submittedName>
</protein>
<gene>
    <name evidence="1" type="ORF">LTS18_006209</name>
</gene>
<evidence type="ECO:0000313" key="2">
    <source>
        <dbReference type="Proteomes" id="UP001186974"/>
    </source>
</evidence>
<organism evidence="1 2">
    <name type="scientific">Coniosporium uncinatum</name>
    <dbReference type="NCBI Taxonomy" id="93489"/>
    <lineage>
        <taxon>Eukaryota</taxon>
        <taxon>Fungi</taxon>
        <taxon>Dikarya</taxon>
        <taxon>Ascomycota</taxon>
        <taxon>Pezizomycotina</taxon>
        <taxon>Dothideomycetes</taxon>
        <taxon>Dothideomycetes incertae sedis</taxon>
        <taxon>Coniosporium</taxon>
    </lineage>
</organism>
<dbReference type="Proteomes" id="UP001186974">
    <property type="component" value="Unassembled WGS sequence"/>
</dbReference>
<dbReference type="EMBL" id="JAWDJW010006335">
    <property type="protein sequence ID" value="KAK3065498.1"/>
    <property type="molecule type" value="Genomic_DNA"/>
</dbReference>
<name>A0ACC3DDN6_9PEZI</name>